<keyword evidence="3" id="KW-1185">Reference proteome</keyword>
<proteinExistence type="predicted"/>
<protein>
    <submittedName>
        <fullName evidence="2">Uncharacterized protein</fullName>
    </submittedName>
</protein>
<feature type="region of interest" description="Disordered" evidence="1">
    <location>
        <begin position="1"/>
        <end position="33"/>
    </location>
</feature>
<dbReference type="Proteomes" id="UP000824998">
    <property type="component" value="Unassembled WGS sequence"/>
</dbReference>
<comment type="caution">
    <text evidence="2">The sequence shown here is derived from an EMBL/GenBank/DDBJ whole genome shotgun (WGS) entry which is preliminary data.</text>
</comment>
<evidence type="ECO:0000313" key="2">
    <source>
        <dbReference type="EMBL" id="KAG9238123.1"/>
    </source>
</evidence>
<reference evidence="2" key="1">
    <citation type="journal article" date="2021" name="IMA Fungus">
        <title>Genomic characterization of three marine fungi, including Emericellopsis atlantica sp. nov. with signatures of a generalist lifestyle and marine biomass degradation.</title>
        <authorList>
            <person name="Hagestad O.C."/>
            <person name="Hou L."/>
            <person name="Andersen J.H."/>
            <person name="Hansen E.H."/>
            <person name="Altermark B."/>
            <person name="Li C."/>
            <person name="Kuhnert E."/>
            <person name="Cox R.J."/>
            <person name="Crous P.W."/>
            <person name="Spatafora J.W."/>
            <person name="Lail K."/>
            <person name="Amirebrahimi M."/>
            <person name="Lipzen A."/>
            <person name="Pangilinan J."/>
            <person name="Andreopoulos W."/>
            <person name="Hayes R.D."/>
            <person name="Ng V."/>
            <person name="Grigoriev I.V."/>
            <person name="Jackson S.A."/>
            <person name="Sutton T.D.S."/>
            <person name="Dobson A.D.W."/>
            <person name="Rama T."/>
        </authorList>
    </citation>
    <scope>NUCLEOTIDE SEQUENCE</scope>
    <source>
        <strain evidence="2">TRa018bII</strain>
    </source>
</reference>
<organism evidence="2 3">
    <name type="scientific">Amylocarpus encephaloides</name>
    <dbReference type="NCBI Taxonomy" id="45428"/>
    <lineage>
        <taxon>Eukaryota</taxon>
        <taxon>Fungi</taxon>
        <taxon>Dikarya</taxon>
        <taxon>Ascomycota</taxon>
        <taxon>Pezizomycotina</taxon>
        <taxon>Leotiomycetes</taxon>
        <taxon>Helotiales</taxon>
        <taxon>Helotiales incertae sedis</taxon>
        <taxon>Amylocarpus</taxon>
    </lineage>
</organism>
<feature type="region of interest" description="Disordered" evidence="1">
    <location>
        <begin position="128"/>
        <end position="168"/>
    </location>
</feature>
<gene>
    <name evidence="2" type="ORF">BJ875DRAFT_437803</name>
</gene>
<sequence length="235" mass="25602">MLLLGYEDGDRRRRRGGGGGGGGRRVNTEDEDEDEDKSWVQVGFVLYVFCRVALDKAAGAESGVEVALSVASASSQCQSREQPVERAESTCGPGGEIVLHVEYFVLRLRAPGERAVVSSSTQAVEKCPRFTTPDSSQIPRRTDGSRAGWAPRFTQKISSSSSPSRRRFSSLGCPALSAEPFPSEIPARARRAVGRRPLVARRQTTSGWDLEHSRHSCGFSSYLLYFEVCAGSTRP</sequence>
<dbReference type="AlphaFoldDB" id="A0A9P8C8R4"/>
<accession>A0A9P8C8R4</accession>
<evidence type="ECO:0000256" key="1">
    <source>
        <dbReference type="SAM" id="MobiDB-lite"/>
    </source>
</evidence>
<name>A0A9P8C8R4_9HELO</name>
<evidence type="ECO:0000313" key="3">
    <source>
        <dbReference type="Proteomes" id="UP000824998"/>
    </source>
</evidence>
<dbReference type="EMBL" id="MU251375">
    <property type="protein sequence ID" value="KAG9238123.1"/>
    <property type="molecule type" value="Genomic_DNA"/>
</dbReference>